<evidence type="ECO:0000313" key="1">
    <source>
        <dbReference type="EMBL" id="KAJ9059590.1"/>
    </source>
</evidence>
<evidence type="ECO:0000313" key="2">
    <source>
        <dbReference type="Proteomes" id="UP001165960"/>
    </source>
</evidence>
<name>A0ACC2SBB2_9FUNG</name>
<proteinExistence type="predicted"/>
<reference evidence="1" key="1">
    <citation type="submission" date="2022-04" db="EMBL/GenBank/DDBJ databases">
        <title>Genome of the entomopathogenic fungus Entomophthora muscae.</title>
        <authorList>
            <person name="Elya C."/>
            <person name="Lovett B.R."/>
            <person name="Lee E."/>
            <person name="Macias A.M."/>
            <person name="Hajek A.E."/>
            <person name="De Bivort B.L."/>
            <person name="Kasson M.T."/>
            <person name="De Fine Licht H.H."/>
            <person name="Stajich J.E."/>
        </authorList>
    </citation>
    <scope>NUCLEOTIDE SEQUENCE</scope>
    <source>
        <strain evidence="1">Berkeley</strain>
    </source>
</reference>
<dbReference type="EMBL" id="QTSX02005681">
    <property type="protein sequence ID" value="KAJ9059590.1"/>
    <property type="molecule type" value="Genomic_DNA"/>
</dbReference>
<keyword evidence="2" id="KW-1185">Reference proteome</keyword>
<protein>
    <submittedName>
        <fullName evidence="1">Uncharacterized protein</fullName>
    </submittedName>
</protein>
<dbReference type="Proteomes" id="UP001165960">
    <property type="component" value="Unassembled WGS sequence"/>
</dbReference>
<accession>A0ACC2SBB2</accession>
<comment type="caution">
    <text evidence="1">The sequence shown here is derived from an EMBL/GenBank/DDBJ whole genome shotgun (WGS) entry which is preliminary data.</text>
</comment>
<gene>
    <name evidence="1" type="ORF">DSO57_1000551</name>
</gene>
<sequence>MAIQDRNSICRSITIGTRKSQLALVQTEFVKDELAKFYPACTFNIVKMCTTGDKILDVALNKIGEKSLFTKELEIALANKSVDFVVHSLKDLPTTLPKGMALAAIMEREDPHDAFVLSKKCPGLTLETLPHGSVIGTSSVRRISQLKRKFPHLEFQDVRGNLNTRLAKLDAQEGPYSALILAVAGLKRLGMGERISKILPEDISLHAVSQGALGIECREGDKEILDFLSCLNHLETRQRCTAERAMMRSLEGGCSVPIGVATSIVGKCLKLRGAVVSLCGTKYITFEGKAEIVSDKSFEEAEKLGQKVAEELVSLGARDILNSIKCGSEAPKLPFGN</sequence>
<organism evidence="1 2">
    <name type="scientific">Entomophthora muscae</name>
    <dbReference type="NCBI Taxonomy" id="34485"/>
    <lineage>
        <taxon>Eukaryota</taxon>
        <taxon>Fungi</taxon>
        <taxon>Fungi incertae sedis</taxon>
        <taxon>Zoopagomycota</taxon>
        <taxon>Entomophthoromycotina</taxon>
        <taxon>Entomophthoromycetes</taxon>
        <taxon>Entomophthorales</taxon>
        <taxon>Entomophthoraceae</taxon>
        <taxon>Entomophthora</taxon>
    </lineage>
</organism>